<organism evidence="5 6">
    <name type="scientific">Labeo rohita</name>
    <name type="common">Indian major carp</name>
    <name type="synonym">Cyprinus rohita</name>
    <dbReference type="NCBI Taxonomy" id="84645"/>
    <lineage>
        <taxon>Eukaryota</taxon>
        <taxon>Metazoa</taxon>
        <taxon>Chordata</taxon>
        <taxon>Craniata</taxon>
        <taxon>Vertebrata</taxon>
        <taxon>Euteleostomi</taxon>
        <taxon>Actinopterygii</taxon>
        <taxon>Neopterygii</taxon>
        <taxon>Teleostei</taxon>
        <taxon>Ostariophysi</taxon>
        <taxon>Cypriniformes</taxon>
        <taxon>Cyprinidae</taxon>
        <taxon>Labeoninae</taxon>
        <taxon>Labeonini</taxon>
        <taxon>Labeo</taxon>
    </lineage>
</organism>
<proteinExistence type="predicted"/>
<dbReference type="InterPro" id="IPR015943">
    <property type="entry name" value="WD40/YVTN_repeat-like_dom_sf"/>
</dbReference>
<dbReference type="InterPro" id="IPR052752">
    <property type="entry name" value="NACHT-WD_repeat"/>
</dbReference>
<evidence type="ECO:0000313" key="6">
    <source>
        <dbReference type="Proteomes" id="UP000830375"/>
    </source>
</evidence>
<dbReference type="PANTHER" id="PTHR19871">
    <property type="entry name" value="BETA TRANSDUCIN-RELATED PROTEIN"/>
    <property type="match status" value="1"/>
</dbReference>
<dbReference type="SMART" id="SM00320">
    <property type="entry name" value="WD40"/>
    <property type="match status" value="5"/>
</dbReference>
<reference evidence="5 6" key="1">
    <citation type="submission" date="2022-01" db="EMBL/GenBank/DDBJ databases">
        <title>A high-quality chromosome-level genome assembly of rohu carp, Labeo rohita.</title>
        <authorList>
            <person name="Arick M.A. II"/>
            <person name="Hsu C.-Y."/>
            <person name="Magbanua Z."/>
            <person name="Pechanova O."/>
            <person name="Grover C."/>
            <person name="Miller E."/>
            <person name="Thrash A."/>
            <person name="Ezzel L."/>
            <person name="Alam S."/>
            <person name="Benzie J."/>
            <person name="Hamilton M."/>
            <person name="Karsi A."/>
            <person name="Lawrence M.L."/>
            <person name="Peterson D.G."/>
        </authorList>
    </citation>
    <scope>NUCLEOTIDE SEQUENCE [LARGE SCALE GENOMIC DNA]</scope>
    <source>
        <strain evidence="6">BAU-BD-2019</strain>
        <tissue evidence="5">Blood</tissue>
    </source>
</reference>
<dbReference type="Gene3D" id="2.130.10.10">
    <property type="entry name" value="YVTN repeat-like/Quinoprotein amine dehydrogenase"/>
    <property type="match status" value="3"/>
</dbReference>
<evidence type="ECO:0000256" key="1">
    <source>
        <dbReference type="ARBA" id="ARBA00022574"/>
    </source>
</evidence>
<feature type="domain" description="NWD1/2-like winged helix-turn-helix" evidence="4">
    <location>
        <begin position="581"/>
        <end position="703"/>
    </location>
</feature>
<name>A0ABQ8LSV9_LABRO</name>
<keyword evidence="1" id="KW-0853">WD repeat</keyword>
<dbReference type="InterPro" id="IPR011047">
    <property type="entry name" value="Quinoprotein_ADH-like_sf"/>
</dbReference>
<dbReference type="SUPFAM" id="SSF50998">
    <property type="entry name" value="Quinoprotein alcohol dehydrogenase-like"/>
    <property type="match status" value="1"/>
</dbReference>
<dbReference type="InterPro" id="IPR057588">
    <property type="entry name" value="NWD1/2-like_WH"/>
</dbReference>
<dbReference type="Proteomes" id="UP000830375">
    <property type="component" value="Unassembled WGS sequence"/>
</dbReference>
<evidence type="ECO:0000313" key="5">
    <source>
        <dbReference type="EMBL" id="KAI2653341.1"/>
    </source>
</evidence>
<dbReference type="Gene3D" id="3.40.50.300">
    <property type="entry name" value="P-loop containing nucleotide triphosphate hydrolases"/>
    <property type="match status" value="1"/>
</dbReference>
<dbReference type="InterPro" id="IPR007111">
    <property type="entry name" value="NACHT_NTPase"/>
</dbReference>
<feature type="domain" description="NACHT" evidence="3">
    <location>
        <begin position="376"/>
        <end position="502"/>
    </location>
</feature>
<comment type="caution">
    <text evidence="5">The sequence shown here is derived from an EMBL/GenBank/DDBJ whole genome shotgun (WGS) entry which is preliminary data.</text>
</comment>
<gene>
    <name evidence="5" type="ORF">H4Q32_013574</name>
</gene>
<dbReference type="InterPro" id="IPR001680">
    <property type="entry name" value="WD40_rpt"/>
</dbReference>
<evidence type="ECO:0000256" key="2">
    <source>
        <dbReference type="ARBA" id="ARBA00022737"/>
    </source>
</evidence>
<evidence type="ECO:0000259" key="4">
    <source>
        <dbReference type="Pfam" id="PF25469"/>
    </source>
</evidence>
<dbReference type="Pfam" id="PF05729">
    <property type="entry name" value="NACHT"/>
    <property type="match status" value="1"/>
</dbReference>
<keyword evidence="2" id="KW-0677">Repeat</keyword>
<dbReference type="Pfam" id="PF25469">
    <property type="entry name" value="WHD_NWD1"/>
    <property type="match status" value="1"/>
</dbReference>
<keyword evidence="6" id="KW-1185">Reference proteome</keyword>
<dbReference type="InterPro" id="IPR027417">
    <property type="entry name" value="P-loop_NTPase"/>
</dbReference>
<dbReference type="SUPFAM" id="SSF69304">
    <property type="entry name" value="Tricorn protease N-terminal domain"/>
    <property type="match status" value="1"/>
</dbReference>
<protein>
    <submittedName>
        <fullName evidence="5">NACHT and WD repeat domain-containing protein 2</fullName>
    </submittedName>
</protein>
<dbReference type="EMBL" id="JACTAM010000018">
    <property type="protein sequence ID" value="KAI2653341.1"/>
    <property type="molecule type" value="Genomic_DNA"/>
</dbReference>
<accession>A0ABQ8LSV9</accession>
<evidence type="ECO:0000259" key="3">
    <source>
        <dbReference type="Pfam" id="PF05729"/>
    </source>
</evidence>
<dbReference type="SUPFAM" id="SSF52540">
    <property type="entry name" value="P-loop containing nucleoside triphosphate hydrolases"/>
    <property type="match status" value="1"/>
</dbReference>
<dbReference type="PANTHER" id="PTHR19871:SF29">
    <property type="entry name" value="NACHT AND WD REPEAT DOMAIN-CONTAINING PROTEIN 2-LIKE"/>
    <property type="match status" value="1"/>
</dbReference>
<sequence>MRLRARGGEYSASRTERTCCVSFMAVFRMNVTGEIPSDKHRKESVVERRLLRQRVFPRLREYCRCTYGVEFRVIDPYEAADPKNWPAQKERLQILEDCRRNSLGPFFVGLVGEQYGDACLPEQIEASEFQSVLQVCQQMGLRTDILERCYQRDENTIPPSFCILDASGHFKHPGEQRENPNKENNWCELLPELRRILHDVVNQCVQEGIMTHEKARKYFQSALENDIRYAYEDHSSDDIARCVCYVHKINIPLKSIGLPPEKQAQFHQLTQLRDHFLPSMVAFHQALVYSTTTKCNCLQGYTPEMRLNFAVGLSEQIHSDLKKLIDSNVSNERTVIVDEFGQKDLCHIFSSLYRIERAEAEHIKSYLEGENTKFPFILNGRPCSGKTVLLAHCASQASVWLKNLDPEIIVYFIDVNNSLRQLLKDICKRADSSSTCVNNIYQLKENFKRLLTARSPSKNPLVLIIDGLDQLPKTDGQLDLTLLPESLAPNVKLIISINVNRPALLATLKMYYPDSTVFCELQEVESKSCSQLLTTLLQESNRKITSGQQMYVNQAFKKCSVPLYVELLHRQAFHWNSESEITENSLVQEVHNNIVLIFDHLERKHGKDVVSKALSYLTLARYGITAAELTDVLSCDDEVLASFLPPGNTIPLTVRVPEVFVESLLSDLKGFLVLRNILGTQTLFWVSRHFPLVVCKRYLCSEETSQKIHHVLSEYFSGSWANGTAKPLIISEGSSDVPQSIDIDREVPSQPWIFSPPFSISTAKTPPARPHPNLRKLHILPFHLLKSGRIEELGNQMISQEYLQAMLQAELADELFLWLERTSQLVFPKKLQLLHIVLRSSVCLLRNNPADLPIVLQAKLLPFLGVFPTLDICVSPPRSEGMIPKNGVHTVLPPVPAVPYTQCTLQESTASRIMQSAGSSCGTVVVVFENGSAWVCSGGAFEGFELTQSSNLQFTSVISSGNIFLLSTHCGKLFLWDADVKRQPQEIQTQKRENAILEGVLVSDDKLFVWWRGQNIVNVFVDREEQTELHCTYEITCVICSEDGDVIYCGQNESSVTIFDWSNGQLLATFTCPKDMPLIDMILSEGDGMLTCVDQAGNLFAWNLEIITEPVLICEIHCATLGKVLNIDYNGDNILLICKRQQMQLIDIYQTDVLDQFTPPRGKTFKQAKIIQNSPFILALLSNCPFLLVWNCASGQCVLCLDTANCQVIQLLKCGATYLAAVTDISVLIWDMDLITFSALAPKSGKRVEMVAVGSSGESCYSSDGSKLVWKWGVLSCKVEGCFLHQGTVESMSISGDGNYLVSIASGDIYVWETSGENIYRISGSQAYKVLITPKGNSGVALSETGLSRVWKLESGHAICSIHHHLQNATISLESTFLLGLRNGDLLAVSLWSGNVSKCFSCLDQSDVVAFHSLLDHPDYVIVSSASGAVYSWRLTEDTVCHQFQLPDSSLCQPEIFTLSSDGGYAILSISESTINILDFANSKLCSLRTEGPVPQPYATIDVSGQYMVYICFSSLVCQNISCDLHEKPMLVAIRLTDGETVGRFYLCKNPSTLNVSEDLFVYVGFQDGSVGVYAVNDTKMGKTSQKKDIQSPTLLCPLDDQLIWSPLEKPNLTWFELPLQVY</sequence>